<dbReference type="HOGENOM" id="CLU_046025_5_1_1"/>
<protein>
    <recommendedName>
        <fullName evidence="2">DUF6534 domain-containing protein</fullName>
    </recommendedName>
</protein>
<feature type="transmembrane region" description="Helical" evidence="1">
    <location>
        <begin position="196"/>
        <end position="214"/>
    </location>
</feature>
<dbReference type="InterPro" id="IPR045339">
    <property type="entry name" value="DUF6534"/>
</dbReference>
<feature type="transmembrane region" description="Helical" evidence="1">
    <location>
        <begin position="123"/>
        <end position="148"/>
    </location>
</feature>
<evidence type="ECO:0000259" key="2">
    <source>
        <dbReference type="Pfam" id="PF20152"/>
    </source>
</evidence>
<accession>A0A0C9VML9</accession>
<keyword evidence="1" id="KW-0472">Membrane</keyword>
<evidence type="ECO:0000313" key="4">
    <source>
        <dbReference type="Proteomes" id="UP000054279"/>
    </source>
</evidence>
<organism evidence="3 4">
    <name type="scientific">Sphaerobolus stellatus (strain SS14)</name>
    <dbReference type="NCBI Taxonomy" id="990650"/>
    <lineage>
        <taxon>Eukaryota</taxon>
        <taxon>Fungi</taxon>
        <taxon>Dikarya</taxon>
        <taxon>Basidiomycota</taxon>
        <taxon>Agaricomycotina</taxon>
        <taxon>Agaricomycetes</taxon>
        <taxon>Phallomycetidae</taxon>
        <taxon>Geastrales</taxon>
        <taxon>Sphaerobolaceae</taxon>
        <taxon>Sphaerobolus</taxon>
    </lineage>
</organism>
<dbReference type="PANTHER" id="PTHR40465:SF1">
    <property type="entry name" value="DUF6534 DOMAIN-CONTAINING PROTEIN"/>
    <property type="match status" value="1"/>
</dbReference>
<dbReference type="PANTHER" id="PTHR40465">
    <property type="entry name" value="CHROMOSOME 1, WHOLE GENOME SHOTGUN SEQUENCE"/>
    <property type="match status" value="1"/>
</dbReference>
<feature type="transmembrane region" description="Helical" evidence="1">
    <location>
        <begin position="89"/>
        <end position="111"/>
    </location>
</feature>
<name>A0A0C9VML9_SPHS4</name>
<evidence type="ECO:0000256" key="1">
    <source>
        <dbReference type="SAM" id="Phobius"/>
    </source>
</evidence>
<reference evidence="3 4" key="1">
    <citation type="submission" date="2014-06" db="EMBL/GenBank/DDBJ databases">
        <title>Evolutionary Origins and Diversification of the Mycorrhizal Mutualists.</title>
        <authorList>
            <consortium name="DOE Joint Genome Institute"/>
            <consortium name="Mycorrhizal Genomics Consortium"/>
            <person name="Kohler A."/>
            <person name="Kuo A."/>
            <person name="Nagy L.G."/>
            <person name="Floudas D."/>
            <person name="Copeland A."/>
            <person name="Barry K.W."/>
            <person name="Cichocki N."/>
            <person name="Veneault-Fourrey C."/>
            <person name="LaButti K."/>
            <person name="Lindquist E.A."/>
            <person name="Lipzen A."/>
            <person name="Lundell T."/>
            <person name="Morin E."/>
            <person name="Murat C."/>
            <person name="Riley R."/>
            <person name="Ohm R."/>
            <person name="Sun H."/>
            <person name="Tunlid A."/>
            <person name="Henrissat B."/>
            <person name="Grigoriev I.V."/>
            <person name="Hibbett D.S."/>
            <person name="Martin F."/>
        </authorList>
    </citation>
    <scope>NUCLEOTIDE SEQUENCE [LARGE SCALE GENOMIC DNA]</scope>
    <source>
        <strain evidence="3 4">SS14</strain>
    </source>
</reference>
<evidence type="ECO:0000313" key="3">
    <source>
        <dbReference type="EMBL" id="KIJ39200.1"/>
    </source>
</evidence>
<dbReference type="AlphaFoldDB" id="A0A0C9VML9"/>
<keyword evidence="4" id="KW-1185">Reference proteome</keyword>
<proteinExistence type="predicted"/>
<feature type="transmembrane region" description="Helical" evidence="1">
    <location>
        <begin position="49"/>
        <end position="69"/>
    </location>
</feature>
<dbReference type="OrthoDB" id="2971182at2759"/>
<feature type="domain" description="DUF6534" evidence="2">
    <location>
        <begin position="161"/>
        <end position="246"/>
    </location>
</feature>
<dbReference type="EMBL" id="KN837154">
    <property type="protein sequence ID" value="KIJ39200.1"/>
    <property type="molecule type" value="Genomic_DNA"/>
</dbReference>
<sequence length="292" mass="32791">MSDEVKTLIEIALPVYLATSVCAILVAVTIAQGTSYYRNYDGDSKIIKYFVLSIVILSIVQVGDLFYNTYFELITCRLPHNYKKSNAGILIRIIPPSIIHYGLTFLTQCFYTLRVWFVSGHKTWLTGIIIVLSILQLGTGIAATAYVGTLITQGINSTSTILCDALISGSLVYFLREKPLNRSMRIGIGKITIYSINIGLITVAVSTITLITWLAAPHPQLTWEIFYYPAAQVYVNSVLVSLNARKEIRAQMIKNYSRPQSSMFMSFNVDSKSYTLRFSKNVMPLFNPIYEN</sequence>
<keyword evidence="1" id="KW-1133">Transmembrane helix</keyword>
<feature type="transmembrane region" description="Helical" evidence="1">
    <location>
        <begin position="15"/>
        <end position="37"/>
    </location>
</feature>
<dbReference type="Proteomes" id="UP000054279">
    <property type="component" value="Unassembled WGS sequence"/>
</dbReference>
<keyword evidence="1" id="KW-0812">Transmembrane</keyword>
<dbReference type="Pfam" id="PF20152">
    <property type="entry name" value="DUF6534"/>
    <property type="match status" value="1"/>
</dbReference>
<feature type="transmembrane region" description="Helical" evidence="1">
    <location>
        <begin position="226"/>
        <end position="244"/>
    </location>
</feature>
<gene>
    <name evidence="3" type="ORF">M422DRAFT_258090</name>
</gene>